<sequence>MIESRRFFPVKFIKLMTFFYSFLFTFSAMQNIFIHPPIDTAKMHKEILAEFAKQPAGTFAVAFEDLATGEQFLMNAHENFHAASTIKTAFLIETFKQADEGKFSLNDSILIHNDFRSIVDESLYHLDSTDDSERDLYRRIGQKETIYNLLYRMITQSSNFATNLIVDLIDAKNANSTMRSIGAKNIQALRGVEDSKAYELGLNNTVTAYDLMIIFDHLDKGTVVNKPACDSMIQILMHQQLREKIPAKLPANVKVANKTGSITKISHDSGIVFLPDGRKYVLVLLSKGVEDENAANETLARVSRIIYDYVTGNKN</sequence>
<keyword evidence="4" id="KW-0812">Transmembrane</keyword>
<dbReference type="GO" id="GO:0030655">
    <property type="term" value="P:beta-lactam antibiotic catabolic process"/>
    <property type="evidence" value="ECO:0007669"/>
    <property type="project" value="InterPro"/>
</dbReference>
<evidence type="ECO:0000313" key="6">
    <source>
        <dbReference type="EMBL" id="RNI32130.1"/>
    </source>
</evidence>
<dbReference type="PANTHER" id="PTHR35333">
    <property type="entry name" value="BETA-LACTAMASE"/>
    <property type="match status" value="1"/>
</dbReference>
<protein>
    <recommendedName>
        <fullName evidence="3">beta-lactamase</fullName>
        <ecNumber evidence="3">3.5.2.6</ecNumber>
    </recommendedName>
</protein>
<dbReference type="EC" id="3.5.2.6" evidence="3"/>
<reference evidence="6 7" key="1">
    <citation type="submission" date="2018-11" db="EMBL/GenBank/DDBJ databases">
        <title>Draft genome sequence of Ferruginibacter sp. BO-59.</title>
        <authorList>
            <person name="Im W.T."/>
        </authorList>
    </citation>
    <scope>NUCLEOTIDE SEQUENCE [LARGE SCALE GENOMIC DNA]</scope>
    <source>
        <strain evidence="6 7">BO-59</strain>
    </source>
</reference>
<gene>
    <name evidence="6" type="ORF">EFY79_20450</name>
</gene>
<proteinExistence type="inferred from homology"/>
<name>A0A3M9N2V2_9BACT</name>
<dbReference type="AlphaFoldDB" id="A0A3M9N2V2"/>
<keyword evidence="7" id="KW-1185">Reference proteome</keyword>
<feature type="domain" description="Beta-lactamase class A catalytic" evidence="5">
    <location>
        <begin position="61"/>
        <end position="285"/>
    </location>
</feature>
<dbReference type="Gene3D" id="3.40.710.10">
    <property type="entry name" value="DD-peptidase/beta-lactamase superfamily"/>
    <property type="match status" value="1"/>
</dbReference>
<dbReference type="InterPro" id="IPR012338">
    <property type="entry name" value="Beta-lactam/transpept-like"/>
</dbReference>
<dbReference type="EMBL" id="RJJR01000027">
    <property type="protein sequence ID" value="RNI32130.1"/>
    <property type="molecule type" value="Genomic_DNA"/>
</dbReference>
<comment type="catalytic activity">
    <reaction evidence="1">
        <text>a beta-lactam + H2O = a substituted beta-amino acid</text>
        <dbReference type="Rhea" id="RHEA:20401"/>
        <dbReference type="ChEBI" id="CHEBI:15377"/>
        <dbReference type="ChEBI" id="CHEBI:35627"/>
        <dbReference type="ChEBI" id="CHEBI:140347"/>
        <dbReference type="EC" id="3.5.2.6"/>
    </reaction>
</comment>
<organism evidence="6 7">
    <name type="scientific">Hanamia caeni</name>
    <dbReference type="NCBI Taxonomy" id="2294116"/>
    <lineage>
        <taxon>Bacteria</taxon>
        <taxon>Pseudomonadati</taxon>
        <taxon>Bacteroidota</taxon>
        <taxon>Chitinophagia</taxon>
        <taxon>Chitinophagales</taxon>
        <taxon>Chitinophagaceae</taxon>
        <taxon>Hanamia</taxon>
    </lineage>
</organism>
<dbReference type="PANTHER" id="PTHR35333:SF3">
    <property type="entry name" value="BETA-LACTAMASE-TYPE TRANSPEPTIDASE FOLD CONTAINING PROTEIN"/>
    <property type="match status" value="1"/>
</dbReference>
<dbReference type="SUPFAM" id="SSF56601">
    <property type="entry name" value="beta-lactamase/transpeptidase-like"/>
    <property type="match status" value="1"/>
</dbReference>
<dbReference type="GO" id="GO:0008800">
    <property type="term" value="F:beta-lactamase activity"/>
    <property type="evidence" value="ECO:0007669"/>
    <property type="project" value="UniProtKB-EC"/>
</dbReference>
<dbReference type="OrthoDB" id="9772863at2"/>
<comment type="caution">
    <text evidence="6">The sequence shown here is derived from an EMBL/GenBank/DDBJ whole genome shotgun (WGS) entry which is preliminary data.</text>
</comment>
<keyword evidence="6" id="KW-0378">Hydrolase</keyword>
<evidence type="ECO:0000256" key="1">
    <source>
        <dbReference type="ARBA" id="ARBA00001526"/>
    </source>
</evidence>
<keyword evidence="4" id="KW-0472">Membrane</keyword>
<dbReference type="Pfam" id="PF13354">
    <property type="entry name" value="Beta-lactamase2"/>
    <property type="match status" value="1"/>
</dbReference>
<evidence type="ECO:0000256" key="2">
    <source>
        <dbReference type="ARBA" id="ARBA00009009"/>
    </source>
</evidence>
<evidence type="ECO:0000256" key="3">
    <source>
        <dbReference type="ARBA" id="ARBA00012865"/>
    </source>
</evidence>
<keyword evidence="4" id="KW-1133">Transmembrane helix</keyword>
<comment type="similarity">
    <text evidence="2">Belongs to the class-A beta-lactamase family.</text>
</comment>
<dbReference type="InterPro" id="IPR000871">
    <property type="entry name" value="Beta-lactam_class-A"/>
</dbReference>
<feature type="transmembrane region" description="Helical" evidence="4">
    <location>
        <begin position="12"/>
        <end position="33"/>
    </location>
</feature>
<dbReference type="GO" id="GO:0046677">
    <property type="term" value="P:response to antibiotic"/>
    <property type="evidence" value="ECO:0007669"/>
    <property type="project" value="InterPro"/>
</dbReference>
<dbReference type="InterPro" id="IPR045155">
    <property type="entry name" value="Beta-lactam_cat"/>
</dbReference>
<evidence type="ECO:0000256" key="4">
    <source>
        <dbReference type="SAM" id="Phobius"/>
    </source>
</evidence>
<dbReference type="Proteomes" id="UP000267223">
    <property type="component" value="Unassembled WGS sequence"/>
</dbReference>
<evidence type="ECO:0000259" key="5">
    <source>
        <dbReference type="Pfam" id="PF13354"/>
    </source>
</evidence>
<accession>A0A3M9N2V2</accession>
<evidence type="ECO:0000313" key="7">
    <source>
        <dbReference type="Proteomes" id="UP000267223"/>
    </source>
</evidence>